<organism evidence="1">
    <name type="scientific">Brassica cretica</name>
    <name type="common">Mustard</name>
    <dbReference type="NCBI Taxonomy" id="69181"/>
    <lineage>
        <taxon>Eukaryota</taxon>
        <taxon>Viridiplantae</taxon>
        <taxon>Streptophyta</taxon>
        <taxon>Embryophyta</taxon>
        <taxon>Tracheophyta</taxon>
        <taxon>Spermatophyta</taxon>
        <taxon>Magnoliopsida</taxon>
        <taxon>eudicotyledons</taxon>
        <taxon>Gunneridae</taxon>
        <taxon>Pentapetalae</taxon>
        <taxon>rosids</taxon>
        <taxon>malvids</taxon>
        <taxon>Brassicales</taxon>
        <taxon>Brassicaceae</taxon>
        <taxon>Brassiceae</taxon>
        <taxon>Brassica</taxon>
    </lineage>
</organism>
<accession>A0A8S9K1Y5</accession>
<comment type="caution">
    <text evidence="1">The sequence shown here is derived from an EMBL/GenBank/DDBJ whole genome shotgun (WGS) entry which is preliminary data.</text>
</comment>
<protein>
    <submittedName>
        <fullName evidence="1">Uncharacterized protein</fullName>
    </submittedName>
</protein>
<dbReference type="AlphaFoldDB" id="A0A8S9K1Y5"/>
<dbReference type="EMBL" id="QGKY02000190">
    <property type="protein sequence ID" value="KAF2588149.1"/>
    <property type="molecule type" value="Genomic_DNA"/>
</dbReference>
<proteinExistence type="predicted"/>
<name>A0A8S9K1Y5_BRACR</name>
<gene>
    <name evidence="1" type="ORF">F2Q70_00039856</name>
</gene>
<sequence>MGIASKGPRIVLWELSRGRTVSGQEVVPRLWASFQGSIESQFSGNFQALIPS</sequence>
<reference evidence="1" key="1">
    <citation type="submission" date="2019-12" db="EMBL/GenBank/DDBJ databases">
        <title>Genome sequencing and annotation of Brassica cretica.</title>
        <authorList>
            <person name="Studholme D.J."/>
            <person name="Sarris P.F."/>
        </authorList>
    </citation>
    <scope>NUCLEOTIDE SEQUENCE</scope>
    <source>
        <strain evidence="1">PFS-102/07</strain>
        <tissue evidence="1">Leaf</tissue>
    </source>
</reference>
<evidence type="ECO:0000313" key="1">
    <source>
        <dbReference type="EMBL" id="KAF2588149.1"/>
    </source>
</evidence>